<organism evidence="6 7">
    <name type="scientific">Streptosporangium jomthongense</name>
    <dbReference type="NCBI Taxonomy" id="1193683"/>
    <lineage>
        <taxon>Bacteria</taxon>
        <taxon>Bacillati</taxon>
        <taxon>Actinomycetota</taxon>
        <taxon>Actinomycetes</taxon>
        <taxon>Streptosporangiales</taxon>
        <taxon>Streptosporangiaceae</taxon>
        <taxon>Streptosporangium</taxon>
    </lineage>
</organism>
<dbReference type="PIRSF" id="PIRSF037434">
    <property type="entry name" value="STHK_ChrS"/>
    <property type="match status" value="1"/>
</dbReference>
<protein>
    <submittedName>
        <fullName evidence="6">Sensor histidine kinase</fullName>
    </submittedName>
</protein>
<evidence type="ECO:0000259" key="5">
    <source>
        <dbReference type="SMART" id="SM00387"/>
    </source>
</evidence>
<dbReference type="EMBL" id="JBHSBC010000032">
    <property type="protein sequence ID" value="MFC3983692.1"/>
    <property type="molecule type" value="Genomic_DNA"/>
</dbReference>
<feature type="transmembrane region" description="Helical" evidence="4">
    <location>
        <begin position="24"/>
        <end position="45"/>
    </location>
</feature>
<evidence type="ECO:0000256" key="2">
    <source>
        <dbReference type="ARBA" id="ARBA00022777"/>
    </source>
</evidence>
<dbReference type="Gene3D" id="1.20.5.1930">
    <property type="match status" value="1"/>
</dbReference>
<gene>
    <name evidence="6" type="ORF">ACFOYY_26425</name>
</gene>
<dbReference type="Proteomes" id="UP001595698">
    <property type="component" value="Unassembled WGS sequence"/>
</dbReference>
<keyword evidence="4" id="KW-0472">Membrane</keyword>
<dbReference type="CDD" id="cd16917">
    <property type="entry name" value="HATPase_UhpB-NarQ-NarX-like"/>
    <property type="match status" value="1"/>
</dbReference>
<keyword evidence="7" id="KW-1185">Reference proteome</keyword>
<dbReference type="InterPro" id="IPR017205">
    <property type="entry name" value="Sig_transdc_His_kinase_ChrS"/>
</dbReference>
<feature type="transmembrane region" description="Helical" evidence="4">
    <location>
        <begin position="146"/>
        <end position="166"/>
    </location>
</feature>
<accession>A0ABV8F8N2</accession>
<reference evidence="7" key="1">
    <citation type="journal article" date="2019" name="Int. J. Syst. Evol. Microbiol.">
        <title>The Global Catalogue of Microorganisms (GCM) 10K type strain sequencing project: providing services to taxonomists for standard genome sequencing and annotation.</title>
        <authorList>
            <consortium name="The Broad Institute Genomics Platform"/>
            <consortium name="The Broad Institute Genome Sequencing Center for Infectious Disease"/>
            <person name="Wu L."/>
            <person name="Ma J."/>
        </authorList>
    </citation>
    <scope>NUCLEOTIDE SEQUENCE [LARGE SCALE GENOMIC DNA]</scope>
    <source>
        <strain evidence="7">TBRC 7912</strain>
    </source>
</reference>
<keyword evidence="4" id="KW-0812">Transmembrane</keyword>
<feature type="transmembrane region" description="Helical" evidence="4">
    <location>
        <begin position="52"/>
        <end position="72"/>
    </location>
</feature>
<dbReference type="InterPro" id="IPR011712">
    <property type="entry name" value="Sig_transdc_His_kin_sub3_dim/P"/>
</dbReference>
<evidence type="ECO:0000313" key="7">
    <source>
        <dbReference type="Proteomes" id="UP001595698"/>
    </source>
</evidence>
<dbReference type="PANTHER" id="PTHR24421:SF62">
    <property type="entry name" value="SENSORY TRANSDUCTION HISTIDINE KINASE"/>
    <property type="match status" value="1"/>
</dbReference>
<evidence type="ECO:0000256" key="4">
    <source>
        <dbReference type="SAM" id="Phobius"/>
    </source>
</evidence>
<dbReference type="PANTHER" id="PTHR24421">
    <property type="entry name" value="NITRATE/NITRITE SENSOR PROTEIN NARX-RELATED"/>
    <property type="match status" value="1"/>
</dbReference>
<keyword evidence="3" id="KW-0902">Two-component regulatory system</keyword>
<dbReference type="Pfam" id="PF07730">
    <property type="entry name" value="HisKA_3"/>
    <property type="match status" value="1"/>
</dbReference>
<dbReference type="Pfam" id="PF02518">
    <property type="entry name" value="HATPase_c"/>
    <property type="match status" value="1"/>
</dbReference>
<keyword evidence="1" id="KW-0808">Transferase</keyword>
<evidence type="ECO:0000256" key="1">
    <source>
        <dbReference type="ARBA" id="ARBA00022679"/>
    </source>
</evidence>
<feature type="transmembrane region" description="Helical" evidence="4">
    <location>
        <begin position="122"/>
        <end position="140"/>
    </location>
</feature>
<evidence type="ECO:0000256" key="3">
    <source>
        <dbReference type="ARBA" id="ARBA00023012"/>
    </source>
</evidence>
<keyword evidence="2 6" id="KW-0418">Kinase</keyword>
<proteinExistence type="predicted"/>
<dbReference type="InterPro" id="IPR036890">
    <property type="entry name" value="HATPase_C_sf"/>
</dbReference>
<feature type="transmembrane region" description="Helical" evidence="4">
    <location>
        <begin position="84"/>
        <end position="110"/>
    </location>
</feature>
<evidence type="ECO:0000313" key="6">
    <source>
        <dbReference type="EMBL" id="MFC3983692.1"/>
    </source>
</evidence>
<feature type="domain" description="Histidine kinase/HSP90-like ATPase" evidence="5">
    <location>
        <begin position="302"/>
        <end position="391"/>
    </location>
</feature>
<keyword evidence="4" id="KW-1133">Transmembrane helix</keyword>
<dbReference type="InterPro" id="IPR003594">
    <property type="entry name" value="HATPase_dom"/>
</dbReference>
<dbReference type="SUPFAM" id="SSF55874">
    <property type="entry name" value="ATPase domain of HSP90 chaperone/DNA topoisomerase II/histidine kinase"/>
    <property type="match status" value="1"/>
</dbReference>
<dbReference type="InterPro" id="IPR050482">
    <property type="entry name" value="Sensor_HK_TwoCompSys"/>
</dbReference>
<dbReference type="SMART" id="SM00387">
    <property type="entry name" value="HATPase_c"/>
    <property type="match status" value="1"/>
</dbReference>
<sequence length="391" mass="41461">MTPEERPRPGGDPAGPNTWESSPAVWEILLVPAILLPVVLVVTGGMTVPGKAVAAGCLLAVLPLYLLLGRPAMTADDLRRGTVYIAVLVVLYCVAVSVAPISTLALFGLCPQCFVIHPARTAMIPVAVLSVAHIPRHLFLDGPVGYELLTVTVVVILFSAVFGVWSERVTERSAERAALIRELVDSRTEVARLSAERGAMAERERLAGEIHDTLAQGFTSIIMLVQAAQAQPDPARHLRLAVRTARENLAEARALIAALGPAPLDGSTLEEALERLTERLGEEAGLATAFTVHGRSRPLPPAVEVVLLRVAQEALANVRRHSGAGRADVGMVYGPETVTLEVRDDGAGFEPPVTEGYGLRGMRARVEQVGGRLLVRGARGTGTTLTAEVPG</sequence>
<dbReference type="GO" id="GO:0016301">
    <property type="term" value="F:kinase activity"/>
    <property type="evidence" value="ECO:0007669"/>
    <property type="project" value="UniProtKB-KW"/>
</dbReference>
<name>A0ABV8F8N2_9ACTN</name>
<dbReference type="Gene3D" id="3.30.565.10">
    <property type="entry name" value="Histidine kinase-like ATPase, C-terminal domain"/>
    <property type="match status" value="1"/>
</dbReference>
<comment type="caution">
    <text evidence="6">The sequence shown here is derived from an EMBL/GenBank/DDBJ whole genome shotgun (WGS) entry which is preliminary data.</text>
</comment>
<dbReference type="RefSeq" id="WP_386193001.1">
    <property type="nucleotide sequence ID" value="NZ_JBHSBC010000032.1"/>
</dbReference>